<evidence type="ECO:0000313" key="2">
    <source>
        <dbReference type="EnsemblPlants" id="KQK05188"/>
    </source>
</evidence>
<dbReference type="Proteomes" id="UP000008810">
    <property type="component" value="Chromosome 2"/>
</dbReference>
<dbReference type="Gramene" id="KQK05188">
    <property type="protein sequence ID" value="KQK05188"/>
    <property type="gene ID" value="BRADI_2g18576v3"/>
</dbReference>
<evidence type="ECO:0000313" key="3">
    <source>
        <dbReference type="Proteomes" id="UP000008810"/>
    </source>
</evidence>
<name>A0A0Q3IXK6_BRADI</name>
<gene>
    <name evidence="1" type="ORF">BRADI_2g18576v3</name>
</gene>
<reference evidence="1 2" key="1">
    <citation type="journal article" date="2010" name="Nature">
        <title>Genome sequencing and analysis of the model grass Brachypodium distachyon.</title>
        <authorList>
            <consortium name="International Brachypodium Initiative"/>
        </authorList>
    </citation>
    <scope>NUCLEOTIDE SEQUENCE [LARGE SCALE GENOMIC DNA]</scope>
    <source>
        <strain evidence="1 2">Bd21</strain>
    </source>
</reference>
<dbReference type="EMBL" id="CM000881">
    <property type="protein sequence ID" value="KQK05188.1"/>
    <property type="molecule type" value="Genomic_DNA"/>
</dbReference>
<organism evidence="1">
    <name type="scientific">Brachypodium distachyon</name>
    <name type="common">Purple false brome</name>
    <name type="synonym">Trachynia distachya</name>
    <dbReference type="NCBI Taxonomy" id="15368"/>
    <lineage>
        <taxon>Eukaryota</taxon>
        <taxon>Viridiplantae</taxon>
        <taxon>Streptophyta</taxon>
        <taxon>Embryophyta</taxon>
        <taxon>Tracheophyta</taxon>
        <taxon>Spermatophyta</taxon>
        <taxon>Magnoliopsida</taxon>
        <taxon>Liliopsida</taxon>
        <taxon>Poales</taxon>
        <taxon>Poaceae</taxon>
        <taxon>BOP clade</taxon>
        <taxon>Pooideae</taxon>
        <taxon>Stipodae</taxon>
        <taxon>Brachypodieae</taxon>
        <taxon>Brachypodium</taxon>
    </lineage>
</organism>
<dbReference type="EMBL" id="CM000881">
    <property type="protein sequence ID" value="PNT70815.1"/>
    <property type="molecule type" value="Genomic_DNA"/>
</dbReference>
<dbReference type="AlphaFoldDB" id="A0A0Q3IXK6"/>
<keyword evidence="3" id="KW-1185">Reference proteome</keyword>
<proteinExistence type="predicted"/>
<protein>
    <submittedName>
        <fullName evidence="1 2">Uncharacterized protein</fullName>
    </submittedName>
</protein>
<dbReference type="EnsemblPlants" id="KQK05188">
    <property type="protein sequence ID" value="KQK05188"/>
    <property type="gene ID" value="BRADI_2g18576v3"/>
</dbReference>
<dbReference type="EnsemblPlants" id="PNT70815">
    <property type="protein sequence ID" value="PNT70815"/>
    <property type="gene ID" value="BRADI_2g18576v3"/>
</dbReference>
<accession>A0A0Q3IXK6</accession>
<reference evidence="1" key="2">
    <citation type="submission" date="2017-06" db="EMBL/GenBank/DDBJ databases">
        <title>WGS assembly of Brachypodium distachyon.</title>
        <authorList>
            <consortium name="The International Brachypodium Initiative"/>
            <person name="Lucas S."/>
            <person name="Harmon-Smith M."/>
            <person name="Lail K."/>
            <person name="Tice H."/>
            <person name="Grimwood J."/>
            <person name="Bruce D."/>
            <person name="Barry K."/>
            <person name="Shu S."/>
            <person name="Lindquist E."/>
            <person name="Wang M."/>
            <person name="Pitluck S."/>
            <person name="Vogel J.P."/>
            <person name="Garvin D.F."/>
            <person name="Mockler T.C."/>
            <person name="Schmutz J."/>
            <person name="Rokhsar D."/>
            <person name="Bevan M.W."/>
        </authorList>
    </citation>
    <scope>NUCLEOTIDE SEQUENCE</scope>
    <source>
        <strain evidence="1">Bd21</strain>
    </source>
</reference>
<dbReference type="InParanoid" id="A0A0Q3IXK6"/>
<dbReference type="Gramene" id="PNT70815">
    <property type="protein sequence ID" value="PNT70815"/>
    <property type="gene ID" value="BRADI_2g18576v3"/>
</dbReference>
<reference evidence="2" key="3">
    <citation type="submission" date="2018-08" db="UniProtKB">
        <authorList>
            <consortium name="EnsemblPlants"/>
        </authorList>
    </citation>
    <scope>IDENTIFICATION</scope>
    <source>
        <strain evidence="2">cv. Bd21</strain>
    </source>
</reference>
<sequence>MVSSCFCHVNKNYRLPIFVTYRPLFLGFRWILQYSDPQYTFWVILGRSQFLEILYSLRSKISDVDLYRFLCKFTPLISGQREYELGQEILCHVSTPIRSMQVESK</sequence>
<evidence type="ECO:0000313" key="1">
    <source>
        <dbReference type="EMBL" id="KQK05188.1"/>
    </source>
</evidence>